<dbReference type="PANTHER" id="PTHR10855">
    <property type="entry name" value="26S PROTEASOME NON-ATPASE REGULATORY SUBUNIT 12/COP9 SIGNALOSOME COMPLEX SUBUNIT 4"/>
    <property type="match status" value="1"/>
</dbReference>
<dbReference type="GO" id="GO:0008180">
    <property type="term" value="C:COP9 signalosome"/>
    <property type="evidence" value="ECO:0007669"/>
    <property type="project" value="TreeGrafter"/>
</dbReference>
<dbReference type="EnsemblPlants" id="AET4Gv20649400.13">
    <property type="protein sequence ID" value="AET4Gv20649400.13"/>
    <property type="gene ID" value="AET4Gv20649400"/>
</dbReference>
<sequence>DERCSKLKIYPILQKVFLERILRKPEIDAFAEELKPHQKALLPDNSTVLDRAMIEHNLLSASKLYTNIRL</sequence>
<evidence type="ECO:0000313" key="2">
    <source>
        <dbReference type="Proteomes" id="UP000015105"/>
    </source>
</evidence>
<dbReference type="GO" id="GO:0005829">
    <property type="term" value="C:cytosol"/>
    <property type="evidence" value="ECO:0007669"/>
    <property type="project" value="TreeGrafter"/>
</dbReference>
<dbReference type="Proteomes" id="UP000015105">
    <property type="component" value="Chromosome 4D"/>
</dbReference>
<proteinExistence type="predicted"/>
<reference evidence="2" key="2">
    <citation type="journal article" date="2017" name="Nat. Plants">
        <title>The Aegilops tauschii genome reveals multiple impacts of transposons.</title>
        <authorList>
            <person name="Zhao G."/>
            <person name="Zou C."/>
            <person name="Li K."/>
            <person name="Wang K."/>
            <person name="Li T."/>
            <person name="Gao L."/>
            <person name="Zhang X."/>
            <person name="Wang H."/>
            <person name="Yang Z."/>
            <person name="Liu X."/>
            <person name="Jiang W."/>
            <person name="Mao L."/>
            <person name="Kong X."/>
            <person name="Jiao Y."/>
            <person name="Jia J."/>
        </authorList>
    </citation>
    <scope>NUCLEOTIDE SEQUENCE [LARGE SCALE GENOMIC DNA]</scope>
    <source>
        <strain evidence="2">cv. AL8/78</strain>
    </source>
</reference>
<reference evidence="1" key="5">
    <citation type="journal article" date="2021" name="G3 (Bethesda)">
        <title>Aegilops tauschii genome assembly Aet v5.0 features greater sequence contiguity and improved annotation.</title>
        <authorList>
            <person name="Wang L."/>
            <person name="Zhu T."/>
            <person name="Rodriguez J.C."/>
            <person name="Deal K.R."/>
            <person name="Dubcovsky J."/>
            <person name="McGuire P.E."/>
            <person name="Lux T."/>
            <person name="Spannagl M."/>
            <person name="Mayer K.F.X."/>
            <person name="Baldrich P."/>
            <person name="Meyers B.C."/>
            <person name="Huo N."/>
            <person name="Gu Y.Q."/>
            <person name="Zhou H."/>
            <person name="Devos K.M."/>
            <person name="Bennetzen J.L."/>
            <person name="Unver T."/>
            <person name="Budak H."/>
            <person name="Gulick P.J."/>
            <person name="Galiba G."/>
            <person name="Kalapos B."/>
            <person name="Nelson D.R."/>
            <person name="Li P."/>
            <person name="You F.M."/>
            <person name="Luo M.C."/>
            <person name="Dvorak J."/>
        </authorList>
    </citation>
    <scope>NUCLEOTIDE SEQUENCE [LARGE SCALE GENOMIC DNA]</scope>
    <source>
        <strain evidence="1">cv. AL8/78</strain>
    </source>
</reference>
<keyword evidence="2" id="KW-1185">Reference proteome</keyword>
<dbReference type="Gene3D" id="1.10.10.10">
    <property type="entry name" value="Winged helix-like DNA-binding domain superfamily/Winged helix DNA-binding domain"/>
    <property type="match status" value="1"/>
</dbReference>
<dbReference type="Gramene" id="AET4Gv20649400.13">
    <property type="protein sequence ID" value="AET4Gv20649400.13"/>
    <property type="gene ID" value="AET4Gv20649400"/>
</dbReference>
<organism evidence="1 2">
    <name type="scientific">Aegilops tauschii subsp. strangulata</name>
    <name type="common">Goatgrass</name>
    <dbReference type="NCBI Taxonomy" id="200361"/>
    <lineage>
        <taxon>Eukaryota</taxon>
        <taxon>Viridiplantae</taxon>
        <taxon>Streptophyta</taxon>
        <taxon>Embryophyta</taxon>
        <taxon>Tracheophyta</taxon>
        <taxon>Spermatophyta</taxon>
        <taxon>Magnoliopsida</taxon>
        <taxon>Liliopsida</taxon>
        <taxon>Poales</taxon>
        <taxon>Poaceae</taxon>
        <taxon>BOP clade</taxon>
        <taxon>Pooideae</taxon>
        <taxon>Triticodae</taxon>
        <taxon>Triticeae</taxon>
        <taxon>Triticinae</taxon>
        <taxon>Aegilops</taxon>
    </lineage>
</organism>
<dbReference type="AlphaFoldDB" id="A0A453IR85"/>
<evidence type="ECO:0008006" key="3">
    <source>
        <dbReference type="Google" id="ProtNLM"/>
    </source>
</evidence>
<dbReference type="InterPro" id="IPR036388">
    <property type="entry name" value="WH-like_DNA-bd_sf"/>
</dbReference>
<name>A0A453IR85_AEGTS</name>
<reference evidence="1" key="4">
    <citation type="submission" date="2019-03" db="UniProtKB">
        <authorList>
            <consortium name="EnsemblPlants"/>
        </authorList>
    </citation>
    <scope>IDENTIFICATION</scope>
</reference>
<protein>
    <recommendedName>
        <fullName evidence="3">COP9 signalosome complex subunit 4</fullName>
    </recommendedName>
</protein>
<reference evidence="1" key="3">
    <citation type="journal article" date="2017" name="Nature">
        <title>Genome sequence of the progenitor of the wheat D genome Aegilops tauschii.</title>
        <authorList>
            <person name="Luo M.C."/>
            <person name="Gu Y.Q."/>
            <person name="Puiu D."/>
            <person name="Wang H."/>
            <person name="Twardziok S.O."/>
            <person name="Deal K.R."/>
            <person name="Huo N."/>
            <person name="Zhu T."/>
            <person name="Wang L."/>
            <person name="Wang Y."/>
            <person name="McGuire P.E."/>
            <person name="Liu S."/>
            <person name="Long H."/>
            <person name="Ramasamy R.K."/>
            <person name="Rodriguez J.C."/>
            <person name="Van S.L."/>
            <person name="Yuan L."/>
            <person name="Wang Z."/>
            <person name="Xia Z."/>
            <person name="Xiao L."/>
            <person name="Anderson O.D."/>
            <person name="Ouyang S."/>
            <person name="Liang Y."/>
            <person name="Zimin A.V."/>
            <person name="Pertea G."/>
            <person name="Qi P."/>
            <person name="Bennetzen J.L."/>
            <person name="Dai X."/>
            <person name="Dawson M.W."/>
            <person name="Muller H.G."/>
            <person name="Kugler K."/>
            <person name="Rivarola-Duarte L."/>
            <person name="Spannagl M."/>
            <person name="Mayer K.F.X."/>
            <person name="Lu F.H."/>
            <person name="Bevan M.W."/>
            <person name="Leroy P."/>
            <person name="Li P."/>
            <person name="You F.M."/>
            <person name="Sun Q."/>
            <person name="Liu Z."/>
            <person name="Lyons E."/>
            <person name="Wicker T."/>
            <person name="Salzberg S.L."/>
            <person name="Devos K.M."/>
            <person name="Dvorak J."/>
        </authorList>
    </citation>
    <scope>NUCLEOTIDE SEQUENCE [LARGE SCALE GENOMIC DNA]</scope>
    <source>
        <strain evidence="1">cv. AL8/78</strain>
    </source>
</reference>
<dbReference type="InterPro" id="IPR040134">
    <property type="entry name" value="PSMD12/CSN4"/>
</dbReference>
<dbReference type="PANTHER" id="PTHR10855:SF2">
    <property type="entry name" value="COP9 SIGNALOSOME COMPLEX SUBUNIT 4"/>
    <property type="match status" value="1"/>
</dbReference>
<evidence type="ECO:0000313" key="1">
    <source>
        <dbReference type="EnsemblPlants" id="AET4Gv20649400.13"/>
    </source>
</evidence>
<accession>A0A453IR85</accession>
<reference evidence="2" key="1">
    <citation type="journal article" date="2014" name="Science">
        <title>Ancient hybridizations among the ancestral genomes of bread wheat.</title>
        <authorList>
            <consortium name="International Wheat Genome Sequencing Consortium,"/>
            <person name="Marcussen T."/>
            <person name="Sandve S.R."/>
            <person name="Heier L."/>
            <person name="Spannagl M."/>
            <person name="Pfeifer M."/>
            <person name="Jakobsen K.S."/>
            <person name="Wulff B.B."/>
            <person name="Steuernagel B."/>
            <person name="Mayer K.F."/>
            <person name="Olsen O.A."/>
        </authorList>
    </citation>
    <scope>NUCLEOTIDE SEQUENCE [LARGE SCALE GENOMIC DNA]</scope>
    <source>
        <strain evidence="2">cv. AL8/78</strain>
    </source>
</reference>